<dbReference type="Proteomes" id="UP000245207">
    <property type="component" value="Unassembled WGS sequence"/>
</dbReference>
<proteinExistence type="predicted"/>
<dbReference type="SUPFAM" id="SSF48264">
    <property type="entry name" value="Cytochrome P450"/>
    <property type="match status" value="1"/>
</dbReference>
<evidence type="ECO:0000313" key="2">
    <source>
        <dbReference type="Proteomes" id="UP000245207"/>
    </source>
</evidence>
<dbReference type="GO" id="GO:0004497">
    <property type="term" value="F:monooxygenase activity"/>
    <property type="evidence" value="ECO:0007669"/>
    <property type="project" value="InterPro"/>
</dbReference>
<dbReference type="Pfam" id="PF00067">
    <property type="entry name" value="p450"/>
    <property type="match status" value="1"/>
</dbReference>
<dbReference type="InterPro" id="IPR036396">
    <property type="entry name" value="Cyt_P450_sf"/>
</dbReference>
<dbReference type="OrthoDB" id="975662at2759"/>
<dbReference type="Gene3D" id="1.10.630.10">
    <property type="entry name" value="Cytochrome P450"/>
    <property type="match status" value="1"/>
</dbReference>
<dbReference type="GO" id="GO:0016705">
    <property type="term" value="F:oxidoreductase activity, acting on paired donors, with incorporation or reduction of molecular oxygen"/>
    <property type="evidence" value="ECO:0007669"/>
    <property type="project" value="InterPro"/>
</dbReference>
<reference evidence="1 2" key="1">
    <citation type="journal article" date="2018" name="Mol. Plant">
        <title>The genome of Artemisia annua provides insight into the evolution of Asteraceae family and artemisinin biosynthesis.</title>
        <authorList>
            <person name="Shen Q."/>
            <person name="Zhang L."/>
            <person name="Liao Z."/>
            <person name="Wang S."/>
            <person name="Yan T."/>
            <person name="Shi P."/>
            <person name="Liu M."/>
            <person name="Fu X."/>
            <person name="Pan Q."/>
            <person name="Wang Y."/>
            <person name="Lv Z."/>
            <person name="Lu X."/>
            <person name="Zhang F."/>
            <person name="Jiang W."/>
            <person name="Ma Y."/>
            <person name="Chen M."/>
            <person name="Hao X."/>
            <person name="Li L."/>
            <person name="Tang Y."/>
            <person name="Lv G."/>
            <person name="Zhou Y."/>
            <person name="Sun X."/>
            <person name="Brodelius P.E."/>
            <person name="Rose J.K.C."/>
            <person name="Tang K."/>
        </authorList>
    </citation>
    <scope>NUCLEOTIDE SEQUENCE [LARGE SCALE GENOMIC DNA]</scope>
    <source>
        <strain evidence="2">cv. Huhao1</strain>
        <tissue evidence="1">Leaf</tissue>
    </source>
</reference>
<gene>
    <name evidence="1" type="ORF">CTI12_AA596310</name>
</gene>
<dbReference type="EMBL" id="PKPP01017223">
    <property type="protein sequence ID" value="PWA37113.1"/>
    <property type="molecule type" value="Genomic_DNA"/>
</dbReference>
<sequence length="54" mass="5944">MTSEELLSGGTESLAVTVEWAIPEILSKPQIFKKATEELDAVIRQGRHAQPSIH</sequence>
<comment type="caution">
    <text evidence="1">The sequence shown here is derived from an EMBL/GenBank/DDBJ whole genome shotgun (WGS) entry which is preliminary data.</text>
</comment>
<organism evidence="1 2">
    <name type="scientific">Artemisia annua</name>
    <name type="common">Sweet wormwood</name>
    <dbReference type="NCBI Taxonomy" id="35608"/>
    <lineage>
        <taxon>Eukaryota</taxon>
        <taxon>Viridiplantae</taxon>
        <taxon>Streptophyta</taxon>
        <taxon>Embryophyta</taxon>
        <taxon>Tracheophyta</taxon>
        <taxon>Spermatophyta</taxon>
        <taxon>Magnoliopsida</taxon>
        <taxon>eudicotyledons</taxon>
        <taxon>Gunneridae</taxon>
        <taxon>Pentapetalae</taxon>
        <taxon>asterids</taxon>
        <taxon>campanulids</taxon>
        <taxon>Asterales</taxon>
        <taxon>Asteraceae</taxon>
        <taxon>Asteroideae</taxon>
        <taxon>Anthemideae</taxon>
        <taxon>Artemisiinae</taxon>
        <taxon>Artemisia</taxon>
    </lineage>
</organism>
<name>A0A2U1KKD5_ARTAN</name>
<dbReference type="GO" id="GO:0005506">
    <property type="term" value="F:iron ion binding"/>
    <property type="evidence" value="ECO:0007669"/>
    <property type="project" value="InterPro"/>
</dbReference>
<evidence type="ECO:0000313" key="1">
    <source>
        <dbReference type="EMBL" id="PWA37113.1"/>
    </source>
</evidence>
<dbReference type="InterPro" id="IPR001128">
    <property type="entry name" value="Cyt_P450"/>
</dbReference>
<dbReference type="AlphaFoldDB" id="A0A2U1KKD5"/>
<dbReference type="GO" id="GO:0020037">
    <property type="term" value="F:heme binding"/>
    <property type="evidence" value="ECO:0007669"/>
    <property type="project" value="InterPro"/>
</dbReference>
<keyword evidence="2" id="KW-1185">Reference proteome</keyword>
<protein>
    <submittedName>
        <fullName evidence="1">Cytochrome P450 71A1</fullName>
    </submittedName>
</protein>
<dbReference type="STRING" id="35608.A0A2U1KKD5"/>
<accession>A0A2U1KKD5</accession>